<evidence type="ECO:0000313" key="2">
    <source>
        <dbReference type="Proteomes" id="UP000225358"/>
    </source>
</evidence>
<accession>A0A1D7XFA1</accession>
<evidence type="ECO:0000313" key="1">
    <source>
        <dbReference type="EMBL" id="AOQ27206.1"/>
    </source>
</evidence>
<protein>
    <submittedName>
        <fullName evidence="1">Uncharacterized protein</fullName>
    </submittedName>
</protein>
<organism evidence="1 2">
    <name type="scientific">Escherichia phage ESCO13</name>
    <dbReference type="NCBI Taxonomy" id="1881104"/>
    <lineage>
        <taxon>Viruses</taxon>
        <taxon>Duplodnaviria</taxon>
        <taxon>Heunggongvirae</taxon>
        <taxon>Uroviricota</taxon>
        <taxon>Caudoviricetes</taxon>
        <taxon>Stephanstirmvirinae</taxon>
        <taxon>Phapecoctavirus</taxon>
        <taxon>Phapecoctavirus ESCO13</taxon>
    </lineage>
</organism>
<reference evidence="1" key="1">
    <citation type="submission" date="2017-02" db="EMBL/GenBank/DDBJ databases">
        <title>Complete genome sequence of two Escherichia coli phages, vB_EcoM_ ESCO5 and vB_EcoM_ESCO13, which are related to phAPEC8.</title>
        <authorList>
            <person name="Trotereau A."/>
            <person name="Gonnet M."/>
            <person name="Viardot A."/>
            <person name="Lalmanach A.-C."/>
            <person name="Guabiraba R."/>
            <person name="Chanteloup N."/>
            <person name="Schouler C."/>
        </authorList>
    </citation>
    <scope>NUCLEOTIDE SEQUENCE [LARGE SCALE GENOMIC DNA]</scope>
</reference>
<dbReference type="EMBL" id="KX552041">
    <property type="protein sequence ID" value="AOQ27206.1"/>
    <property type="molecule type" value="Genomic_DNA"/>
</dbReference>
<proteinExistence type="predicted"/>
<sequence length="87" mass="10253">MSHPSIFFCFVDLENESLIVDSEGYFTYWESEHETISVVKEIMQTNPSLPAHKYGIAKVFVTKTEYTKERSTLYHNIEVIHYFKDVI</sequence>
<name>A0A1D7XFA1_9CAUD</name>
<gene>
    <name evidence="1" type="ORF">ESCO13_00066</name>
</gene>
<keyword evidence="2" id="KW-1185">Reference proteome</keyword>
<dbReference type="Proteomes" id="UP000225358">
    <property type="component" value="Segment"/>
</dbReference>